<protein>
    <submittedName>
        <fullName evidence="7">CYFA0S14e00826g1_1</fullName>
    </submittedName>
</protein>
<accession>A0A061BB88</accession>
<dbReference type="InterPro" id="IPR045328">
    <property type="entry name" value="Kre9/Knh1"/>
</dbReference>
<dbReference type="PANTHER" id="PTHR28154">
    <property type="entry name" value="CELL WALL SYNTHESIS PROTEIN KNH1-RELATED"/>
    <property type="match status" value="1"/>
</dbReference>
<evidence type="ECO:0000256" key="1">
    <source>
        <dbReference type="ARBA" id="ARBA00004010"/>
    </source>
</evidence>
<dbReference type="InterPro" id="IPR008659">
    <property type="entry name" value="Kre9/Knh1_C"/>
</dbReference>
<dbReference type="AlphaFoldDB" id="A0A061BB88"/>
<sequence>MSHTKDSFRVSQLSKTWAMLFSLLLFACLFTPSHADVSVSKPLTGESYSASNGKVSIPITWIESNADPKLSDITEYTFKLCTGPNADIHGFDDEIITVKASDIDGYSYDFSVNADVGADGQYYVQIYAASKSGWTIHYTNRFELTDMSGSYKPSVGAVTTPPSGQTSLADGTNTGVATINSASFSIYYTSQTGKTRFAPMQTQPGSKVTAARSQWTRQYPTSAVTYYTSLSTHLEQLSTRTAGWSYTISSAVNWASPAPFPSENGGWYAASARLTKTPTLYTPDVLAGASTATSG</sequence>
<reference evidence="7" key="1">
    <citation type="journal article" date="2014" name="Genome Announc.">
        <title>Genome sequence of the yeast Cyberlindnera fabianii (Hansenula fabianii).</title>
        <authorList>
            <person name="Freel K.C."/>
            <person name="Sarilar V."/>
            <person name="Neuveglise C."/>
            <person name="Devillers H."/>
            <person name="Friedrich A."/>
            <person name="Schacherer J."/>
        </authorList>
    </citation>
    <scope>NUCLEOTIDE SEQUENCE</scope>
    <source>
        <strain evidence="7">YJS4271</strain>
    </source>
</reference>
<comment type="similarity">
    <text evidence="2">Belongs to the KRE9/KNH1 family.</text>
</comment>
<feature type="signal peptide" evidence="4">
    <location>
        <begin position="1"/>
        <end position="35"/>
    </location>
</feature>
<evidence type="ECO:0000256" key="3">
    <source>
        <dbReference type="ARBA" id="ARBA00022729"/>
    </source>
</evidence>
<organism evidence="7">
    <name type="scientific">Cyberlindnera fabianii</name>
    <name type="common">Yeast</name>
    <name type="synonym">Hansenula fabianii</name>
    <dbReference type="NCBI Taxonomy" id="36022"/>
    <lineage>
        <taxon>Eukaryota</taxon>
        <taxon>Fungi</taxon>
        <taxon>Dikarya</taxon>
        <taxon>Ascomycota</taxon>
        <taxon>Saccharomycotina</taxon>
        <taxon>Saccharomycetes</taxon>
        <taxon>Phaffomycetales</taxon>
        <taxon>Phaffomycetaceae</taxon>
        <taxon>Cyberlindnera</taxon>
    </lineage>
</organism>
<name>A0A061BB88_CYBFA</name>
<dbReference type="EMBL" id="LK052899">
    <property type="protein sequence ID" value="CDR44206.1"/>
    <property type="molecule type" value="Genomic_DNA"/>
</dbReference>
<dbReference type="GO" id="GO:0042546">
    <property type="term" value="P:cell wall biogenesis"/>
    <property type="evidence" value="ECO:0007669"/>
    <property type="project" value="InterPro"/>
</dbReference>
<dbReference type="PANTHER" id="PTHR28154:SF1">
    <property type="entry name" value="CELL WALL SYNTHESIS PROTEIN KNH1-RELATED"/>
    <property type="match status" value="1"/>
</dbReference>
<proteinExistence type="inferred from homology"/>
<feature type="chain" id="PRO_5001599306" evidence="4">
    <location>
        <begin position="36"/>
        <end position="295"/>
    </location>
</feature>
<dbReference type="GO" id="GO:0005576">
    <property type="term" value="C:extracellular region"/>
    <property type="evidence" value="ECO:0007669"/>
    <property type="project" value="TreeGrafter"/>
</dbReference>
<dbReference type="PROSITE" id="PS51257">
    <property type="entry name" value="PROKAR_LIPOPROTEIN"/>
    <property type="match status" value="1"/>
</dbReference>
<dbReference type="OrthoDB" id="2432613at2759"/>
<gene>
    <name evidence="7" type="ORF">CYFA0S_14e00826g</name>
</gene>
<keyword evidence="3 4" id="KW-0732">Signal</keyword>
<dbReference type="Pfam" id="PF05390">
    <property type="entry name" value="Kre9_KNH1_C"/>
    <property type="match status" value="1"/>
</dbReference>
<dbReference type="GO" id="GO:0006078">
    <property type="term" value="P:(1-&gt;6)-beta-D-glucan biosynthetic process"/>
    <property type="evidence" value="ECO:0007669"/>
    <property type="project" value="InterPro"/>
</dbReference>
<dbReference type="PhylomeDB" id="A0A061BB88"/>
<dbReference type="InterPro" id="IPR018466">
    <property type="entry name" value="Kre9/Knh1-like_N"/>
</dbReference>
<evidence type="ECO:0000256" key="4">
    <source>
        <dbReference type="SAM" id="SignalP"/>
    </source>
</evidence>
<evidence type="ECO:0000259" key="5">
    <source>
        <dbReference type="Pfam" id="PF05390"/>
    </source>
</evidence>
<dbReference type="VEuPathDB" id="FungiDB:BON22_3996"/>
<comment type="function">
    <text evidence="1">Involved in cell wall beta(1-&gt;6) glucan synthesis.</text>
</comment>
<evidence type="ECO:0000259" key="6">
    <source>
        <dbReference type="Pfam" id="PF10342"/>
    </source>
</evidence>
<feature type="domain" description="Yeast cell wall synthesis Kre9/Knh1-like N-terminal" evidence="6">
    <location>
        <begin position="42"/>
        <end position="144"/>
    </location>
</feature>
<dbReference type="Pfam" id="PF10342">
    <property type="entry name" value="Kre9_KNH"/>
    <property type="match status" value="1"/>
</dbReference>
<evidence type="ECO:0000313" key="7">
    <source>
        <dbReference type="EMBL" id="CDR44206.1"/>
    </source>
</evidence>
<dbReference type="GO" id="GO:0031505">
    <property type="term" value="P:fungal-type cell wall organization"/>
    <property type="evidence" value="ECO:0007669"/>
    <property type="project" value="TreeGrafter"/>
</dbReference>
<feature type="domain" description="Yeast cell wall synthesis Kre9/Knh1 C-terminal" evidence="5">
    <location>
        <begin position="180"/>
        <end position="278"/>
    </location>
</feature>
<evidence type="ECO:0000256" key="2">
    <source>
        <dbReference type="ARBA" id="ARBA00006816"/>
    </source>
</evidence>